<evidence type="ECO:0000256" key="10">
    <source>
        <dbReference type="ARBA" id="ARBA00022692"/>
    </source>
</evidence>
<dbReference type="Proteomes" id="UP000016587">
    <property type="component" value="Chromosome"/>
</dbReference>
<evidence type="ECO:0000256" key="15">
    <source>
        <dbReference type="ARBA" id="ARBA00032605"/>
    </source>
</evidence>
<evidence type="ECO:0000256" key="6">
    <source>
        <dbReference type="ARBA" id="ARBA00015850"/>
    </source>
</evidence>
<dbReference type="AlphaFoldDB" id="T2GBQ0"/>
<feature type="transmembrane region" description="Helical" evidence="19">
    <location>
        <begin position="215"/>
        <end position="234"/>
    </location>
</feature>
<dbReference type="HOGENOM" id="CLU_057426_1_2_7"/>
<keyword evidence="13 19" id="KW-0472">Membrane</keyword>
<proteinExistence type="inferred from homology"/>
<dbReference type="PATRIC" id="fig|1121448.10.peg.1501"/>
<evidence type="ECO:0000313" key="20">
    <source>
        <dbReference type="EMBL" id="AGW13347.1"/>
    </source>
</evidence>
<dbReference type="STRING" id="1121448.DGI_1505"/>
<feature type="transmembrane region" description="Helical" evidence="19">
    <location>
        <begin position="155"/>
        <end position="177"/>
    </location>
</feature>
<dbReference type="GO" id="GO:0009236">
    <property type="term" value="P:cobalamin biosynthetic process"/>
    <property type="evidence" value="ECO:0007669"/>
    <property type="project" value="UniProtKB-UniRule"/>
</dbReference>
<feature type="transmembrane region" description="Helical" evidence="19">
    <location>
        <begin position="94"/>
        <end position="115"/>
    </location>
</feature>
<evidence type="ECO:0000256" key="4">
    <source>
        <dbReference type="ARBA" id="ARBA00010561"/>
    </source>
</evidence>
<comment type="subcellular location">
    <subcellularLocation>
        <location evidence="2 19">Cell membrane</location>
        <topology evidence="2 19">Multi-pass membrane protein</topology>
    </subcellularLocation>
</comment>
<evidence type="ECO:0000256" key="19">
    <source>
        <dbReference type="HAMAP-Rule" id="MF_00719"/>
    </source>
</evidence>
<evidence type="ECO:0000313" key="21">
    <source>
        <dbReference type="Proteomes" id="UP000016587"/>
    </source>
</evidence>
<keyword evidence="9 19" id="KW-0808">Transferase</keyword>
<evidence type="ECO:0000256" key="18">
    <source>
        <dbReference type="ARBA" id="ARBA00049504"/>
    </source>
</evidence>
<keyword evidence="10 19" id="KW-0812">Transmembrane</keyword>
<organism evidence="20 21">
    <name type="scientific">Megalodesulfovibrio gigas (strain ATCC 19364 / DSM 1382 / NCIMB 9332 / VKM B-1759)</name>
    <name type="common">Desulfovibrio gigas</name>
    <dbReference type="NCBI Taxonomy" id="1121448"/>
    <lineage>
        <taxon>Bacteria</taxon>
        <taxon>Pseudomonadati</taxon>
        <taxon>Thermodesulfobacteriota</taxon>
        <taxon>Desulfovibrionia</taxon>
        <taxon>Desulfovibrionales</taxon>
        <taxon>Desulfovibrionaceae</taxon>
        <taxon>Megalodesulfovibrio</taxon>
    </lineage>
</organism>
<dbReference type="Pfam" id="PF02654">
    <property type="entry name" value="CobS"/>
    <property type="match status" value="1"/>
</dbReference>
<accession>T2GBQ0</accession>
<dbReference type="UniPathway" id="UPA00148">
    <property type="reaction ID" value="UER00238"/>
</dbReference>
<evidence type="ECO:0000256" key="12">
    <source>
        <dbReference type="ARBA" id="ARBA00022989"/>
    </source>
</evidence>
<evidence type="ECO:0000256" key="11">
    <source>
        <dbReference type="ARBA" id="ARBA00022842"/>
    </source>
</evidence>
<keyword evidence="11 19" id="KW-0460">Magnesium</keyword>
<reference evidence="21" key="2">
    <citation type="submission" date="2013-07" db="EMBL/GenBank/DDBJ databases">
        <authorList>
            <person name="Morais-Silva F.O."/>
            <person name="Rezende A.M."/>
            <person name="Pimentel C."/>
            <person name="Resende D.M."/>
            <person name="Santos C.I."/>
            <person name="Clemente C."/>
            <person name="de Oliveira L.M."/>
            <person name="da Silva S.M."/>
            <person name="Costa D.A."/>
            <person name="Varela-Raposo A."/>
            <person name="Horacio E.C.A."/>
            <person name="Matos M."/>
            <person name="Flores O."/>
            <person name="Ruiz J.C."/>
            <person name="Rodrigues-Pousada C."/>
        </authorList>
    </citation>
    <scope>NUCLEOTIDE SEQUENCE [LARGE SCALE GENOMIC DNA]</scope>
    <source>
        <strain evidence="21">ATCC 19364 / DSM 1382 / NCIMB 9332 / VKM B-1759</strain>
    </source>
</reference>
<evidence type="ECO:0000256" key="2">
    <source>
        <dbReference type="ARBA" id="ARBA00004651"/>
    </source>
</evidence>
<dbReference type="GO" id="GO:0008818">
    <property type="term" value="F:cobalamin 5'-phosphate synthase activity"/>
    <property type="evidence" value="ECO:0007669"/>
    <property type="project" value="UniProtKB-UniRule"/>
</dbReference>
<feature type="transmembrane region" description="Helical" evidence="19">
    <location>
        <begin position="20"/>
        <end position="40"/>
    </location>
</feature>
<sequence length="235" mass="24307">MSRLGPARAFSQAAVGASLAWFPGMGLGLGLVQAGLFLVWDLSALGAAQGWLYTALGWWATRGLHWDGLADIADAWGSGARGERFWEICKDSRVGAFGVMGVVLGMGLMAALAGACLDRGLGVALLLAPMLGRSMIVALACVARPLARPGLGGTFLREATAARLAWVLGWTILLWLGVAGMQAWTVLLLALALAAVPCWRLLALGRAQGGLNGDFLGSAALLSELAVLAAWLLAA</sequence>
<evidence type="ECO:0000256" key="7">
    <source>
        <dbReference type="ARBA" id="ARBA00022475"/>
    </source>
</evidence>
<comment type="catalytic activity">
    <reaction evidence="18 19">
        <text>alpha-ribazole 5'-phosphate + adenosylcob(III)inamide-GDP = adenosylcob(III)alamin 5'-phosphate + GMP + H(+)</text>
        <dbReference type="Rhea" id="RHEA:23560"/>
        <dbReference type="ChEBI" id="CHEBI:15378"/>
        <dbReference type="ChEBI" id="CHEBI:57918"/>
        <dbReference type="ChEBI" id="CHEBI:58115"/>
        <dbReference type="ChEBI" id="CHEBI:60487"/>
        <dbReference type="ChEBI" id="CHEBI:60493"/>
        <dbReference type="EC" id="2.7.8.26"/>
    </reaction>
</comment>
<dbReference type="KEGG" id="dgg:DGI_1505"/>
<keyword evidence="8 19" id="KW-0169">Cobalamin biosynthesis</keyword>
<evidence type="ECO:0000256" key="13">
    <source>
        <dbReference type="ARBA" id="ARBA00023136"/>
    </source>
</evidence>
<dbReference type="InterPro" id="IPR003805">
    <property type="entry name" value="CobS"/>
</dbReference>
<gene>
    <name evidence="19" type="primary">cobS</name>
    <name evidence="20" type="ORF">DGI_1505</name>
</gene>
<keyword evidence="12 19" id="KW-1133">Transmembrane helix</keyword>
<dbReference type="EC" id="2.7.8.26" evidence="5 19"/>
<dbReference type="HAMAP" id="MF_00719">
    <property type="entry name" value="CobS"/>
    <property type="match status" value="1"/>
</dbReference>
<dbReference type="eggNOG" id="COG0368">
    <property type="taxonomic scope" value="Bacteria"/>
</dbReference>
<dbReference type="GO" id="GO:0005886">
    <property type="term" value="C:plasma membrane"/>
    <property type="evidence" value="ECO:0007669"/>
    <property type="project" value="UniProtKB-SubCell"/>
</dbReference>
<keyword evidence="7 19" id="KW-1003">Cell membrane</keyword>
<dbReference type="EMBL" id="CP006585">
    <property type="protein sequence ID" value="AGW13347.1"/>
    <property type="molecule type" value="Genomic_DNA"/>
</dbReference>
<dbReference type="RefSeq" id="WP_021760163.1">
    <property type="nucleotide sequence ID" value="NC_022444.1"/>
</dbReference>
<evidence type="ECO:0000256" key="16">
    <source>
        <dbReference type="ARBA" id="ARBA00032853"/>
    </source>
</evidence>
<evidence type="ECO:0000256" key="14">
    <source>
        <dbReference type="ARBA" id="ARBA00025228"/>
    </source>
</evidence>
<comment type="similarity">
    <text evidence="4 19">Belongs to the CobS family.</text>
</comment>
<comment type="cofactor">
    <cofactor evidence="1 19">
        <name>Mg(2+)</name>
        <dbReference type="ChEBI" id="CHEBI:18420"/>
    </cofactor>
</comment>
<evidence type="ECO:0000256" key="3">
    <source>
        <dbReference type="ARBA" id="ARBA00004663"/>
    </source>
</evidence>
<comment type="pathway">
    <text evidence="3 19">Cofactor biosynthesis; adenosylcobalamin biosynthesis; adenosylcobalamin from cob(II)yrinate a,c-diamide: step 7/7.</text>
</comment>
<comment type="function">
    <text evidence="14 19">Joins adenosylcobinamide-GDP and alpha-ribazole to generate adenosylcobalamin (Ado-cobalamin). Also synthesizes adenosylcobalamin 5'-phosphate from adenosylcobinamide-GDP and alpha-ribazole 5'-phosphate.</text>
</comment>
<comment type="catalytic activity">
    <reaction evidence="17 19">
        <text>alpha-ribazole + adenosylcob(III)inamide-GDP = adenosylcob(III)alamin + GMP + H(+)</text>
        <dbReference type="Rhea" id="RHEA:16049"/>
        <dbReference type="ChEBI" id="CHEBI:10329"/>
        <dbReference type="ChEBI" id="CHEBI:15378"/>
        <dbReference type="ChEBI" id="CHEBI:18408"/>
        <dbReference type="ChEBI" id="CHEBI:58115"/>
        <dbReference type="ChEBI" id="CHEBI:60487"/>
        <dbReference type="EC" id="2.7.8.26"/>
    </reaction>
</comment>
<dbReference type="PANTHER" id="PTHR34148:SF1">
    <property type="entry name" value="ADENOSYLCOBINAMIDE-GDP RIBAZOLETRANSFERASE"/>
    <property type="match status" value="1"/>
</dbReference>
<evidence type="ECO:0000256" key="8">
    <source>
        <dbReference type="ARBA" id="ARBA00022573"/>
    </source>
</evidence>
<evidence type="ECO:0000256" key="17">
    <source>
        <dbReference type="ARBA" id="ARBA00048623"/>
    </source>
</evidence>
<reference evidence="20 21" key="1">
    <citation type="journal article" date="2013" name="J. Bacteriol.">
        <title>Roles of HynAB and Ech, the only two hydrogenases found in the model sulfate reducer Desulfovibrio gigas.</title>
        <authorList>
            <person name="Morais-Silva F.O."/>
            <person name="Santos C.I."/>
            <person name="Rodrigues R."/>
            <person name="Pereira I.A."/>
            <person name="Rodrigues-Pousada C."/>
        </authorList>
    </citation>
    <scope>NUCLEOTIDE SEQUENCE [LARGE SCALE GENOMIC DNA]</scope>
    <source>
        <strain evidence="21">ATCC 19364 / DSM 1382 / NCIMB 9332 / VKM B-1759</strain>
    </source>
</reference>
<dbReference type="PANTHER" id="PTHR34148">
    <property type="entry name" value="ADENOSYLCOBINAMIDE-GDP RIBAZOLETRANSFERASE"/>
    <property type="match status" value="1"/>
</dbReference>
<dbReference type="GO" id="GO:0051073">
    <property type="term" value="F:adenosylcobinamide-GDP ribazoletransferase activity"/>
    <property type="evidence" value="ECO:0007669"/>
    <property type="project" value="UniProtKB-UniRule"/>
</dbReference>
<keyword evidence="21" id="KW-1185">Reference proteome</keyword>
<name>T2GBQ0_MEGG1</name>
<evidence type="ECO:0000256" key="5">
    <source>
        <dbReference type="ARBA" id="ARBA00013200"/>
    </source>
</evidence>
<evidence type="ECO:0000256" key="9">
    <source>
        <dbReference type="ARBA" id="ARBA00022679"/>
    </source>
</evidence>
<protein>
    <recommendedName>
        <fullName evidence="6 19">Adenosylcobinamide-GDP ribazoletransferase</fullName>
        <ecNumber evidence="5 19">2.7.8.26</ecNumber>
    </recommendedName>
    <alternativeName>
        <fullName evidence="16 19">Cobalamin synthase</fullName>
    </alternativeName>
    <alternativeName>
        <fullName evidence="15 19">Cobalamin-5'-phosphate synthase</fullName>
    </alternativeName>
</protein>
<evidence type="ECO:0000256" key="1">
    <source>
        <dbReference type="ARBA" id="ARBA00001946"/>
    </source>
</evidence>
<feature type="transmembrane region" description="Helical" evidence="19">
    <location>
        <begin position="121"/>
        <end position="143"/>
    </location>
</feature>